<comment type="cofactor">
    <cofactor evidence="1">
        <name>pyridoxal 5'-phosphate</name>
        <dbReference type="ChEBI" id="CHEBI:597326"/>
    </cofactor>
</comment>
<evidence type="ECO:0000256" key="4">
    <source>
        <dbReference type="ARBA" id="ARBA00022679"/>
    </source>
</evidence>
<dbReference type="UniPathway" id="UPA00528">
    <property type="reaction ID" value="UER00586"/>
</dbReference>
<dbReference type="Ensembl" id="ENSKMAT00000023350.1">
    <property type="protein sequence ID" value="ENSKMAP00000023055.1"/>
    <property type="gene ID" value="ENSKMAG00000017092.1"/>
</dbReference>
<reference evidence="11" key="1">
    <citation type="submission" date="2025-08" db="UniProtKB">
        <authorList>
            <consortium name="Ensembl"/>
        </authorList>
    </citation>
    <scope>IDENTIFICATION</scope>
</reference>
<evidence type="ECO:0000256" key="1">
    <source>
        <dbReference type="ARBA" id="ARBA00001933"/>
    </source>
</evidence>
<accession>A0A3Q3B297</accession>
<comment type="pathway">
    <text evidence="6">Amino-acid degradation; L-alanine degradation via transaminase pathway; pyruvate from L-alanine: step 1/1.</text>
</comment>
<dbReference type="FunFam" id="3.40.640.10:FF:000129">
    <property type="entry name" value="Alanine aminotransferase 2"/>
    <property type="match status" value="1"/>
</dbReference>
<organism evidence="11 12">
    <name type="scientific">Kryptolebias marmoratus</name>
    <name type="common">Mangrove killifish</name>
    <name type="synonym">Rivulus marmoratus</name>
    <dbReference type="NCBI Taxonomy" id="37003"/>
    <lineage>
        <taxon>Eukaryota</taxon>
        <taxon>Metazoa</taxon>
        <taxon>Chordata</taxon>
        <taxon>Craniata</taxon>
        <taxon>Vertebrata</taxon>
        <taxon>Euteleostomi</taxon>
        <taxon>Actinopterygii</taxon>
        <taxon>Neopterygii</taxon>
        <taxon>Teleostei</taxon>
        <taxon>Neoteleostei</taxon>
        <taxon>Acanthomorphata</taxon>
        <taxon>Ovalentaria</taxon>
        <taxon>Atherinomorphae</taxon>
        <taxon>Cyprinodontiformes</taxon>
        <taxon>Rivulidae</taxon>
        <taxon>Kryptolebias</taxon>
    </lineage>
</organism>
<dbReference type="PANTHER" id="PTHR11751:SF469">
    <property type="entry name" value="ALANINE TRANSAMINASE"/>
    <property type="match status" value="1"/>
</dbReference>
<dbReference type="InterPro" id="IPR004839">
    <property type="entry name" value="Aminotransferase_I/II_large"/>
</dbReference>
<dbReference type="GeneTree" id="ENSGT00940000155265"/>
<dbReference type="Pfam" id="PF00155">
    <property type="entry name" value="Aminotran_1_2"/>
    <property type="match status" value="1"/>
</dbReference>
<dbReference type="InterPro" id="IPR015421">
    <property type="entry name" value="PyrdxlP-dep_Trfase_major"/>
</dbReference>
<reference evidence="11" key="2">
    <citation type="submission" date="2025-09" db="UniProtKB">
        <authorList>
            <consortium name="Ensembl"/>
        </authorList>
    </citation>
    <scope>IDENTIFICATION</scope>
</reference>
<comment type="similarity">
    <text evidence="7">Belongs to the class-I pyridoxal-phosphate-dependent aminotransferase family. Alanine aminotransferase subfamily.</text>
</comment>
<evidence type="ECO:0000259" key="10">
    <source>
        <dbReference type="Pfam" id="PF00155"/>
    </source>
</evidence>
<dbReference type="Gene3D" id="3.90.1150.10">
    <property type="entry name" value="Aspartate Aminotransferase, domain 1"/>
    <property type="match status" value="1"/>
</dbReference>
<dbReference type="FunFam" id="1.10.287.1970:FF:000001">
    <property type="entry name" value="Alanine aminotransferase 2"/>
    <property type="match status" value="1"/>
</dbReference>
<proteinExistence type="inferred from homology"/>
<feature type="domain" description="Aminotransferase class I/classII large" evidence="10">
    <location>
        <begin position="101"/>
        <end position="393"/>
    </location>
</feature>
<protein>
    <recommendedName>
        <fullName evidence="8">alanine transaminase</fullName>
        <ecNumber evidence="8">2.6.1.2</ecNumber>
    </recommendedName>
</protein>
<evidence type="ECO:0000256" key="9">
    <source>
        <dbReference type="ARBA" id="ARBA00047412"/>
    </source>
</evidence>
<dbReference type="AlphaFoldDB" id="A0A3Q3B297"/>
<dbReference type="STRING" id="37003.ENSKMAP00000023055"/>
<dbReference type="InterPro" id="IPR015424">
    <property type="entry name" value="PyrdxlP-dep_Trfase"/>
</dbReference>
<keyword evidence="3" id="KW-0032">Aminotransferase</keyword>
<dbReference type="GO" id="GO:0042853">
    <property type="term" value="P:L-alanine catabolic process"/>
    <property type="evidence" value="ECO:0007669"/>
    <property type="project" value="UniProtKB-UniPathway"/>
</dbReference>
<evidence type="ECO:0000256" key="6">
    <source>
        <dbReference type="ARBA" id="ARBA00025708"/>
    </source>
</evidence>
<evidence type="ECO:0000313" key="11">
    <source>
        <dbReference type="Ensembl" id="ENSKMAP00000023055.1"/>
    </source>
</evidence>
<evidence type="ECO:0000256" key="3">
    <source>
        <dbReference type="ARBA" id="ARBA00022576"/>
    </source>
</evidence>
<dbReference type="GO" id="GO:0030170">
    <property type="term" value="F:pyridoxal phosphate binding"/>
    <property type="evidence" value="ECO:0007669"/>
    <property type="project" value="InterPro"/>
</dbReference>
<dbReference type="Gene3D" id="3.40.640.10">
    <property type="entry name" value="Type I PLP-dependent aspartate aminotransferase-like (Major domain)"/>
    <property type="match status" value="1"/>
</dbReference>
<evidence type="ECO:0000256" key="5">
    <source>
        <dbReference type="ARBA" id="ARBA00022898"/>
    </source>
</evidence>
<comment type="catalytic activity">
    <reaction evidence="9">
        <text>L-alanine + 2-oxoglutarate = pyruvate + L-glutamate</text>
        <dbReference type="Rhea" id="RHEA:19453"/>
        <dbReference type="ChEBI" id="CHEBI:15361"/>
        <dbReference type="ChEBI" id="CHEBI:16810"/>
        <dbReference type="ChEBI" id="CHEBI:29985"/>
        <dbReference type="ChEBI" id="CHEBI:57972"/>
        <dbReference type="EC" id="2.6.1.2"/>
    </reaction>
</comment>
<comment type="subunit">
    <text evidence="2">Homodimer.</text>
</comment>
<dbReference type="SUPFAM" id="SSF53383">
    <property type="entry name" value="PLP-dependent transferases"/>
    <property type="match status" value="1"/>
</dbReference>
<dbReference type="InterPro" id="IPR045088">
    <property type="entry name" value="ALAT1/2-like"/>
</dbReference>
<dbReference type="Proteomes" id="UP000264800">
    <property type="component" value="Unplaced"/>
</dbReference>
<name>A0A3Q3B297_KRYMA</name>
<keyword evidence="5" id="KW-0663">Pyridoxal phosphate</keyword>
<dbReference type="InterPro" id="IPR015422">
    <property type="entry name" value="PyrdxlP-dep_Trfase_small"/>
</dbReference>
<keyword evidence="4" id="KW-0808">Transferase</keyword>
<dbReference type="EC" id="2.6.1.2" evidence="8"/>
<evidence type="ECO:0000256" key="2">
    <source>
        <dbReference type="ARBA" id="ARBA00011738"/>
    </source>
</evidence>
<dbReference type="PANTHER" id="PTHR11751">
    <property type="entry name" value="ALANINE AMINOTRANSFERASE"/>
    <property type="match status" value="1"/>
</dbReference>
<dbReference type="Gene3D" id="1.10.287.1970">
    <property type="match status" value="1"/>
</dbReference>
<evidence type="ECO:0000256" key="7">
    <source>
        <dbReference type="ARBA" id="ARBA00025785"/>
    </source>
</evidence>
<keyword evidence="12" id="KW-1185">Reference proteome</keyword>
<dbReference type="CDD" id="cd00609">
    <property type="entry name" value="AAT_like"/>
    <property type="match status" value="1"/>
</dbReference>
<dbReference type="OMA" id="SCCAEAM"/>
<dbReference type="GO" id="GO:0004021">
    <property type="term" value="F:L-alanine:2-oxoglutarate aminotransferase activity"/>
    <property type="evidence" value="ECO:0007669"/>
    <property type="project" value="UniProtKB-EC"/>
</dbReference>
<sequence length="497" mass="56223">KTMTSLKDINPRVRTITVSSQTERCYLLQGAKKSFKDTIDVSSGDPHRTGIKPVTFIRQVLAICLYPQLLNEESLPLDVRLRAQRLLESCDGESVGEDFLSSGLRHVRQRIAEFITRRDAGVPAYSKNIFISCGAQKAQMVIVKLLSRGEGHLQTGVLTPLPCPHTLPMLLEEAGVKAVSYLLEEERQWAVDLKELHRALSTSRGCCVPRAIYISNPGNPTGHVQDRKSIQEVIEFAAAEKLVLLVDEVYQDSVYAQNQEFVSYKKVLFEMDKVFRESVELISFHSLSCACVAECGLRAGYMEIINMDPEVMNFVDTMLCTDISTPVTGQLALDLMLHPPQPGDSSYDAHAQETWFLRATLFQNAERALKVLNDLPGVRCQPAMGGIYLYPCLHLPLEIREEAEVGTQKLSLFSFHLLKQTNMMTWHPKTFWFFCLPVFRRPGWKQMFGTARNTLEEVLSRLSSFHLRLINRKAQDRALVASNRRSCKTIRSEPLMI</sequence>
<evidence type="ECO:0000256" key="8">
    <source>
        <dbReference type="ARBA" id="ARBA00026106"/>
    </source>
</evidence>
<evidence type="ECO:0000313" key="12">
    <source>
        <dbReference type="Proteomes" id="UP000264800"/>
    </source>
</evidence>